<proteinExistence type="predicted"/>
<gene>
    <name evidence="1" type="ORF">LCGC14_0534980</name>
</gene>
<accession>A0A0F9RUH9</accession>
<evidence type="ECO:0000313" key="1">
    <source>
        <dbReference type="EMBL" id="KKN60120.1"/>
    </source>
</evidence>
<sequence length="83" mass="9555">MSKDLHELVIYCPEEQPNSEYGKHRHNFGWNTLKDDYVCRHCGFSLLKEAEENAVDVVPTTELANEGKYLDIFKAIPIGKEKT</sequence>
<name>A0A0F9RUH9_9ZZZZ</name>
<protein>
    <submittedName>
        <fullName evidence="1">Uncharacterized protein</fullName>
    </submittedName>
</protein>
<organism evidence="1">
    <name type="scientific">marine sediment metagenome</name>
    <dbReference type="NCBI Taxonomy" id="412755"/>
    <lineage>
        <taxon>unclassified sequences</taxon>
        <taxon>metagenomes</taxon>
        <taxon>ecological metagenomes</taxon>
    </lineage>
</organism>
<reference evidence="1" key="1">
    <citation type="journal article" date="2015" name="Nature">
        <title>Complex archaea that bridge the gap between prokaryotes and eukaryotes.</title>
        <authorList>
            <person name="Spang A."/>
            <person name="Saw J.H."/>
            <person name="Jorgensen S.L."/>
            <person name="Zaremba-Niedzwiedzka K."/>
            <person name="Martijn J."/>
            <person name="Lind A.E."/>
            <person name="van Eijk R."/>
            <person name="Schleper C."/>
            <person name="Guy L."/>
            <person name="Ettema T.J."/>
        </authorList>
    </citation>
    <scope>NUCLEOTIDE SEQUENCE</scope>
</reference>
<dbReference type="AlphaFoldDB" id="A0A0F9RUH9"/>
<comment type="caution">
    <text evidence="1">The sequence shown here is derived from an EMBL/GenBank/DDBJ whole genome shotgun (WGS) entry which is preliminary data.</text>
</comment>
<dbReference type="EMBL" id="LAZR01000704">
    <property type="protein sequence ID" value="KKN60120.1"/>
    <property type="molecule type" value="Genomic_DNA"/>
</dbReference>